<dbReference type="Gene3D" id="3.40.50.720">
    <property type="entry name" value="NAD(P)-binding Rossmann-like Domain"/>
    <property type="match status" value="1"/>
</dbReference>
<dbReference type="InterPro" id="IPR013154">
    <property type="entry name" value="ADH-like_N"/>
</dbReference>
<name>A0ABZ0QK60_9VIBR</name>
<dbReference type="Pfam" id="PF08240">
    <property type="entry name" value="ADH_N"/>
    <property type="match status" value="1"/>
</dbReference>
<dbReference type="InterPro" id="IPR011032">
    <property type="entry name" value="GroES-like_sf"/>
</dbReference>
<dbReference type="Proteomes" id="UP001304071">
    <property type="component" value="Chromosome 2"/>
</dbReference>
<dbReference type="Gene3D" id="3.90.180.10">
    <property type="entry name" value="Medium-chain alcohol dehydrogenases, catalytic domain"/>
    <property type="match status" value="1"/>
</dbReference>
<dbReference type="Pfam" id="PF00107">
    <property type="entry name" value="ADH_zinc_N"/>
    <property type="match status" value="1"/>
</dbReference>
<dbReference type="PANTHER" id="PTHR45348">
    <property type="entry name" value="HYPOTHETICAL OXIDOREDUCTASE (EUROFUNG)"/>
    <property type="match status" value="1"/>
</dbReference>
<dbReference type="InterPro" id="IPR036291">
    <property type="entry name" value="NAD(P)-bd_dom_sf"/>
</dbReference>
<accession>A0ABZ0QK60</accession>
<dbReference type="EMBL" id="CP138204">
    <property type="protein sequence ID" value="WPC76899.1"/>
    <property type="molecule type" value="Genomic_DNA"/>
</dbReference>
<keyword evidence="3" id="KW-1185">Reference proteome</keyword>
<evidence type="ECO:0000313" key="2">
    <source>
        <dbReference type="EMBL" id="WPC76899.1"/>
    </source>
</evidence>
<gene>
    <name evidence="2" type="ORF">R8Z52_20450</name>
</gene>
<dbReference type="SUPFAM" id="SSF51735">
    <property type="entry name" value="NAD(P)-binding Rossmann-fold domains"/>
    <property type="match status" value="1"/>
</dbReference>
<reference evidence="2 3" key="1">
    <citation type="submission" date="2023-11" db="EMBL/GenBank/DDBJ databases">
        <title>Plant-associative lifestyle of Vibrio porteresiae and its evolutionary dynamics.</title>
        <authorList>
            <person name="Rameshkumar N."/>
            <person name="Kirti K."/>
        </authorList>
    </citation>
    <scope>NUCLEOTIDE SEQUENCE [LARGE SCALE GENOMIC DNA]</scope>
    <source>
        <strain evidence="2 3">MSSRF30</strain>
    </source>
</reference>
<dbReference type="InterPro" id="IPR020843">
    <property type="entry name" value="ER"/>
</dbReference>
<feature type="domain" description="Enoyl reductase (ER)" evidence="1">
    <location>
        <begin position="15"/>
        <end position="326"/>
    </location>
</feature>
<organism evidence="2 3">
    <name type="scientific">Vibrio porteresiae DSM 19223</name>
    <dbReference type="NCBI Taxonomy" id="1123496"/>
    <lineage>
        <taxon>Bacteria</taxon>
        <taxon>Pseudomonadati</taxon>
        <taxon>Pseudomonadota</taxon>
        <taxon>Gammaproteobacteria</taxon>
        <taxon>Vibrionales</taxon>
        <taxon>Vibrionaceae</taxon>
        <taxon>Vibrio</taxon>
    </lineage>
</organism>
<dbReference type="SMART" id="SM00829">
    <property type="entry name" value="PKS_ER"/>
    <property type="match status" value="1"/>
</dbReference>
<dbReference type="InterPro" id="IPR013149">
    <property type="entry name" value="ADH-like_C"/>
</dbReference>
<proteinExistence type="predicted"/>
<dbReference type="RefSeq" id="WP_261897292.1">
    <property type="nucleotide sequence ID" value="NZ_AP024896.1"/>
</dbReference>
<dbReference type="InterPro" id="IPR047122">
    <property type="entry name" value="Trans-enoyl_RdTase-like"/>
</dbReference>
<dbReference type="SUPFAM" id="SSF50129">
    <property type="entry name" value="GroES-like"/>
    <property type="match status" value="1"/>
</dbReference>
<sequence>MKAIIYQPDNDIFCAFDMATPQLESPYDVLIEVDAVGLNPVDAKVNYWFGIVADGTREFVGGLDVSGTIVAKGKEVHQWQLGDRVLYHGNMRRRQGGFAQLAVQDSRTLTPHPEVNACEAAASPCAGWTAYRAINDKLHMASHKQSVAIYGASGGVGSYAVQLCRYFNVPQVIAICSERNFDYVRSLGATHCFDYRDEKLLEKLAMAVGSDGIDCALDCFGQKGQGVLSASLGFDGQLVELVNTIDSAQHERAFERGLTLHQLSLGSGHVYGDRGFRSIVNAGMTMNLLMEQQKIQAPKLTVIELADIPDALTEIRLGHTCGKYVAAIQ</sequence>
<protein>
    <submittedName>
        <fullName evidence="2">Zinc-binding dehydrogenase</fullName>
    </submittedName>
</protein>
<evidence type="ECO:0000313" key="3">
    <source>
        <dbReference type="Proteomes" id="UP001304071"/>
    </source>
</evidence>
<evidence type="ECO:0000259" key="1">
    <source>
        <dbReference type="SMART" id="SM00829"/>
    </source>
</evidence>